<organism evidence="1 2">
    <name type="scientific">Artomyces pyxidatus</name>
    <dbReference type="NCBI Taxonomy" id="48021"/>
    <lineage>
        <taxon>Eukaryota</taxon>
        <taxon>Fungi</taxon>
        <taxon>Dikarya</taxon>
        <taxon>Basidiomycota</taxon>
        <taxon>Agaricomycotina</taxon>
        <taxon>Agaricomycetes</taxon>
        <taxon>Russulales</taxon>
        <taxon>Auriscalpiaceae</taxon>
        <taxon>Artomyces</taxon>
    </lineage>
</organism>
<evidence type="ECO:0000313" key="1">
    <source>
        <dbReference type="EMBL" id="KAI0060808.1"/>
    </source>
</evidence>
<proteinExistence type="predicted"/>
<name>A0ACB8SWD0_9AGAM</name>
<accession>A0ACB8SWD0</accession>
<dbReference type="Proteomes" id="UP000814140">
    <property type="component" value="Unassembled WGS sequence"/>
</dbReference>
<keyword evidence="2" id="KW-1185">Reference proteome</keyword>
<gene>
    <name evidence="1" type="ORF">BV25DRAFT_1839389</name>
</gene>
<dbReference type="EMBL" id="MU277216">
    <property type="protein sequence ID" value="KAI0060808.1"/>
    <property type="molecule type" value="Genomic_DNA"/>
</dbReference>
<reference evidence="1" key="1">
    <citation type="submission" date="2021-03" db="EMBL/GenBank/DDBJ databases">
        <authorList>
            <consortium name="DOE Joint Genome Institute"/>
            <person name="Ahrendt S."/>
            <person name="Looney B.P."/>
            <person name="Miyauchi S."/>
            <person name="Morin E."/>
            <person name="Drula E."/>
            <person name="Courty P.E."/>
            <person name="Chicoki N."/>
            <person name="Fauchery L."/>
            <person name="Kohler A."/>
            <person name="Kuo A."/>
            <person name="Labutti K."/>
            <person name="Pangilinan J."/>
            <person name="Lipzen A."/>
            <person name="Riley R."/>
            <person name="Andreopoulos W."/>
            <person name="He G."/>
            <person name="Johnson J."/>
            <person name="Barry K.W."/>
            <person name="Grigoriev I.V."/>
            <person name="Nagy L."/>
            <person name="Hibbett D."/>
            <person name="Henrissat B."/>
            <person name="Matheny P.B."/>
            <person name="Labbe J."/>
            <person name="Martin F."/>
        </authorList>
    </citation>
    <scope>NUCLEOTIDE SEQUENCE</scope>
    <source>
        <strain evidence="1">HHB10654</strain>
    </source>
</reference>
<evidence type="ECO:0000313" key="2">
    <source>
        <dbReference type="Proteomes" id="UP000814140"/>
    </source>
</evidence>
<reference evidence="1" key="2">
    <citation type="journal article" date="2022" name="New Phytol.">
        <title>Evolutionary transition to the ectomycorrhizal habit in the genomes of a hyperdiverse lineage of mushroom-forming fungi.</title>
        <authorList>
            <person name="Looney B."/>
            <person name="Miyauchi S."/>
            <person name="Morin E."/>
            <person name="Drula E."/>
            <person name="Courty P.E."/>
            <person name="Kohler A."/>
            <person name="Kuo A."/>
            <person name="LaButti K."/>
            <person name="Pangilinan J."/>
            <person name="Lipzen A."/>
            <person name="Riley R."/>
            <person name="Andreopoulos W."/>
            <person name="He G."/>
            <person name="Johnson J."/>
            <person name="Nolan M."/>
            <person name="Tritt A."/>
            <person name="Barry K.W."/>
            <person name="Grigoriev I.V."/>
            <person name="Nagy L.G."/>
            <person name="Hibbett D."/>
            <person name="Henrissat B."/>
            <person name="Matheny P.B."/>
            <person name="Labbe J."/>
            <person name="Martin F.M."/>
        </authorList>
    </citation>
    <scope>NUCLEOTIDE SEQUENCE</scope>
    <source>
        <strain evidence="1">HHB10654</strain>
    </source>
</reference>
<sequence length="127" mass="13540">MSQSPLASFDPFAPHPFTNINNGFIAMPPPPSQYPRPIPSTHAPPYPYHPTSPSSLPGSHNTTPLAAPKPQYASSPPSSSASSTSSTPHAKHASKGIFVTFKPDGRSTPDLEDILAKKKVLQTWGQK</sequence>
<protein>
    <submittedName>
        <fullName evidence="1">Uncharacterized protein</fullName>
    </submittedName>
</protein>
<comment type="caution">
    <text evidence="1">The sequence shown here is derived from an EMBL/GenBank/DDBJ whole genome shotgun (WGS) entry which is preliminary data.</text>
</comment>